<feature type="non-terminal residue" evidence="1">
    <location>
        <position position="1"/>
    </location>
</feature>
<proteinExistence type="predicted"/>
<protein>
    <recommendedName>
        <fullName evidence="3">Kelch motif family protein</fullName>
    </recommendedName>
</protein>
<dbReference type="Proteomes" id="UP000023152">
    <property type="component" value="Unassembled WGS sequence"/>
</dbReference>
<sequence length="193" mass="22723">SVFDLNTFQFIKHDKLPTDALTWHPCFVSRSENGQIQEMMKTNQKNKQNYQMMLFCDRTGLSIEYDEDNNTFQFHQLSVYHDFTFYQYAYVCINDVILFFGGNGNGVHKYSIRENKWMKFQSTLPSPLCRCVAILSEEDNYVHIIGGVNDKNIEVSTHMKTKVRVWDPSQLVMICLFILMNTNKLCYIKLIKK</sequence>
<comment type="caution">
    <text evidence="1">The sequence shown here is derived from an EMBL/GenBank/DDBJ whole genome shotgun (WGS) entry which is preliminary data.</text>
</comment>
<organism evidence="1 2">
    <name type="scientific">Reticulomyxa filosa</name>
    <dbReference type="NCBI Taxonomy" id="46433"/>
    <lineage>
        <taxon>Eukaryota</taxon>
        <taxon>Sar</taxon>
        <taxon>Rhizaria</taxon>
        <taxon>Retaria</taxon>
        <taxon>Foraminifera</taxon>
        <taxon>Monothalamids</taxon>
        <taxon>Reticulomyxidae</taxon>
        <taxon>Reticulomyxa</taxon>
    </lineage>
</organism>
<reference evidence="1 2" key="1">
    <citation type="journal article" date="2013" name="Curr. Biol.">
        <title>The Genome of the Foraminiferan Reticulomyxa filosa.</title>
        <authorList>
            <person name="Glockner G."/>
            <person name="Hulsmann N."/>
            <person name="Schleicher M."/>
            <person name="Noegel A.A."/>
            <person name="Eichinger L."/>
            <person name="Gallinger C."/>
            <person name="Pawlowski J."/>
            <person name="Sierra R."/>
            <person name="Euteneuer U."/>
            <person name="Pillet L."/>
            <person name="Moustafa A."/>
            <person name="Platzer M."/>
            <person name="Groth M."/>
            <person name="Szafranski K."/>
            <person name="Schliwa M."/>
        </authorList>
    </citation>
    <scope>NUCLEOTIDE SEQUENCE [LARGE SCALE GENOMIC DNA]</scope>
</reference>
<gene>
    <name evidence="1" type="ORF">RFI_36698</name>
</gene>
<keyword evidence="2" id="KW-1185">Reference proteome</keyword>
<accession>X6LHX5</accession>
<dbReference type="InterPro" id="IPR011043">
    <property type="entry name" value="Gal_Oxase/kelch_b-propeller"/>
</dbReference>
<dbReference type="AlphaFoldDB" id="X6LHX5"/>
<dbReference type="InterPro" id="IPR015915">
    <property type="entry name" value="Kelch-typ_b-propeller"/>
</dbReference>
<name>X6LHX5_RETFI</name>
<dbReference type="EMBL" id="ASPP01040134">
    <property type="protein sequence ID" value="ETO00742.1"/>
    <property type="molecule type" value="Genomic_DNA"/>
</dbReference>
<evidence type="ECO:0000313" key="1">
    <source>
        <dbReference type="EMBL" id="ETO00742.1"/>
    </source>
</evidence>
<evidence type="ECO:0000313" key="2">
    <source>
        <dbReference type="Proteomes" id="UP000023152"/>
    </source>
</evidence>
<dbReference type="SUPFAM" id="SSF50965">
    <property type="entry name" value="Galactose oxidase, central domain"/>
    <property type="match status" value="1"/>
</dbReference>
<evidence type="ECO:0008006" key="3">
    <source>
        <dbReference type="Google" id="ProtNLM"/>
    </source>
</evidence>
<dbReference type="Gene3D" id="2.120.10.80">
    <property type="entry name" value="Kelch-type beta propeller"/>
    <property type="match status" value="1"/>
</dbReference>